<dbReference type="GO" id="GO:0006865">
    <property type="term" value="P:amino acid transport"/>
    <property type="evidence" value="ECO:0007669"/>
    <property type="project" value="UniProtKB-KW"/>
</dbReference>
<keyword evidence="2" id="KW-0813">Transport</keyword>
<reference evidence="6 7" key="1">
    <citation type="journal article" date="2010" name="Stand. Genomic Sci.">
        <title>Complete genome sequence of Desulfarculus baarsii type strain (2st14).</title>
        <authorList>
            <person name="Sun H."/>
            <person name="Spring S."/>
            <person name="Lapidus A."/>
            <person name="Davenport K."/>
            <person name="Del Rio T.G."/>
            <person name="Tice H."/>
            <person name="Nolan M."/>
            <person name="Copeland A."/>
            <person name="Cheng J.F."/>
            <person name="Lucas S."/>
            <person name="Tapia R."/>
            <person name="Goodwin L."/>
            <person name="Pitluck S."/>
            <person name="Ivanova N."/>
            <person name="Pagani I."/>
            <person name="Mavromatis K."/>
            <person name="Ovchinnikova G."/>
            <person name="Pati A."/>
            <person name="Chen A."/>
            <person name="Palaniappan K."/>
            <person name="Hauser L."/>
            <person name="Chang Y.J."/>
            <person name="Jeffries C.D."/>
            <person name="Detter J.C."/>
            <person name="Han C."/>
            <person name="Rohde M."/>
            <person name="Brambilla E."/>
            <person name="Goker M."/>
            <person name="Woyke T."/>
            <person name="Bristow J."/>
            <person name="Eisen J.A."/>
            <person name="Markowitz V."/>
            <person name="Hugenholtz P."/>
            <person name="Kyrpides N.C."/>
            <person name="Klenk H.P."/>
            <person name="Land M."/>
        </authorList>
    </citation>
    <scope>NUCLEOTIDE SEQUENCE [LARGE SCALE GENOMIC DNA]</scope>
    <source>
        <strain evidence="7">ATCC 33931 / DSM 2075 / LMG 7858 / VKM B-1802 / 2st14</strain>
    </source>
</reference>
<evidence type="ECO:0000256" key="4">
    <source>
        <dbReference type="ARBA" id="ARBA00022970"/>
    </source>
</evidence>
<dbReference type="PANTHER" id="PTHR30483:SF6">
    <property type="entry name" value="PERIPLASMIC BINDING PROTEIN OF ABC TRANSPORTER FOR NATURAL AMINO ACIDS"/>
    <property type="match status" value="1"/>
</dbReference>
<dbReference type="PRINTS" id="PR00337">
    <property type="entry name" value="LEUILEVALBP"/>
</dbReference>
<evidence type="ECO:0000256" key="3">
    <source>
        <dbReference type="ARBA" id="ARBA00022729"/>
    </source>
</evidence>
<dbReference type="KEGG" id="dbr:Deba_0639"/>
<gene>
    <name evidence="6" type="ordered locus">Deba_0639</name>
</gene>
<keyword evidence="7" id="KW-1185">Reference proteome</keyword>
<dbReference type="eggNOG" id="COG0683">
    <property type="taxonomic scope" value="Bacteria"/>
</dbReference>
<dbReference type="InterPro" id="IPR000709">
    <property type="entry name" value="Leu_Ile_Val-bd"/>
</dbReference>
<evidence type="ECO:0000256" key="1">
    <source>
        <dbReference type="ARBA" id="ARBA00010062"/>
    </source>
</evidence>
<dbReference type="RefSeq" id="WP_013257466.1">
    <property type="nucleotide sequence ID" value="NC_014365.1"/>
</dbReference>
<comment type="similarity">
    <text evidence="1">Belongs to the leucine-binding protein family.</text>
</comment>
<evidence type="ECO:0000313" key="6">
    <source>
        <dbReference type="EMBL" id="ADK84011.1"/>
    </source>
</evidence>
<dbReference type="SUPFAM" id="SSF53822">
    <property type="entry name" value="Periplasmic binding protein-like I"/>
    <property type="match status" value="1"/>
</dbReference>
<dbReference type="STRING" id="644282.Deba_0639"/>
<dbReference type="Proteomes" id="UP000009047">
    <property type="component" value="Chromosome"/>
</dbReference>
<dbReference type="HOGENOM" id="CLU_027128_6_3_7"/>
<dbReference type="InterPro" id="IPR051010">
    <property type="entry name" value="BCAA_transport"/>
</dbReference>
<dbReference type="EMBL" id="CP002085">
    <property type="protein sequence ID" value="ADK84011.1"/>
    <property type="molecule type" value="Genomic_DNA"/>
</dbReference>
<feature type="domain" description="Leucine-binding protein" evidence="5">
    <location>
        <begin position="36"/>
        <end position="370"/>
    </location>
</feature>
<protein>
    <submittedName>
        <fullName evidence="6">Extracellular ligand-binding receptor</fullName>
    </submittedName>
</protein>
<dbReference type="AlphaFoldDB" id="E1QEM5"/>
<evidence type="ECO:0000313" key="7">
    <source>
        <dbReference type="Proteomes" id="UP000009047"/>
    </source>
</evidence>
<evidence type="ECO:0000259" key="5">
    <source>
        <dbReference type="Pfam" id="PF13458"/>
    </source>
</evidence>
<dbReference type="Pfam" id="PF13458">
    <property type="entry name" value="Peripla_BP_6"/>
    <property type="match status" value="1"/>
</dbReference>
<organism evidence="6 7">
    <name type="scientific">Desulfarculus baarsii (strain ATCC 33931 / DSM 2075 / LMG 7858 / VKM B-1802 / 2st14)</name>
    <dbReference type="NCBI Taxonomy" id="644282"/>
    <lineage>
        <taxon>Bacteria</taxon>
        <taxon>Pseudomonadati</taxon>
        <taxon>Thermodesulfobacteriota</taxon>
        <taxon>Desulfarculia</taxon>
        <taxon>Desulfarculales</taxon>
        <taxon>Desulfarculaceae</taxon>
        <taxon>Desulfarculus</taxon>
    </lineage>
</organism>
<dbReference type="InterPro" id="IPR028082">
    <property type="entry name" value="Peripla_BP_I"/>
</dbReference>
<accession>E1QEM5</accession>
<name>E1QEM5_DESB2</name>
<evidence type="ECO:0000256" key="2">
    <source>
        <dbReference type="ARBA" id="ARBA00022448"/>
    </source>
</evidence>
<proteinExistence type="inferred from homology"/>
<sequence>MKANCASSGGVERLWRLVALWLTLCLLPACGEAPEPIKIGYCGTLTGRGADAGVVGRDAVILAVEQINARGGVAGRRLELLARNDGGDEETARVMDQELLDAGVAAVIGHMTSDMTVPAVATFNQRRVPLISPTVSLNALVGKDDYLWRMRPANAQLAKILAAYARDVLGLKRLVAIVDLANAAYTRDWMESFYREFTKGGGQMVERIEIEGALGGYAMAAARKALAAKPDGLTMAANALDAAFICQQVRKMGFKGPIMLAGWALSPALAQQGGASVEGVITSELACLPEAQPRLKRFEADFHGRFGYQPSLTGVHSHNAVQFLALGLEASLSRKLSLKQGLQSVGLINGLLGPITMDRYGDPTAALQLQVVRDGQLAPLVPAPPAGRD</sequence>
<keyword evidence="4" id="KW-0029">Amino-acid transport</keyword>
<dbReference type="Gene3D" id="3.40.50.2300">
    <property type="match status" value="2"/>
</dbReference>
<keyword evidence="3" id="KW-0732">Signal</keyword>
<keyword evidence="6" id="KW-0675">Receptor</keyword>
<dbReference type="PANTHER" id="PTHR30483">
    <property type="entry name" value="LEUCINE-SPECIFIC-BINDING PROTEIN"/>
    <property type="match status" value="1"/>
</dbReference>
<dbReference type="InterPro" id="IPR028081">
    <property type="entry name" value="Leu-bd"/>
</dbReference>